<dbReference type="InterPro" id="IPR029063">
    <property type="entry name" value="SAM-dependent_MTases_sf"/>
</dbReference>
<dbReference type="AlphaFoldDB" id="A0AA40E1P3"/>
<dbReference type="SUPFAM" id="SSF53335">
    <property type="entry name" value="S-adenosyl-L-methionine-dependent methyltransferases"/>
    <property type="match status" value="1"/>
</dbReference>
<dbReference type="GO" id="GO:0008168">
    <property type="term" value="F:methyltransferase activity"/>
    <property type="evidence" value="ECO:0007669"/>
    <property type="project" value="UniProtKB-KW"/>
</dbReference>
<protein>
    <submittedName>
        <fullName evidence="3">S-adenosyl-L-methionine-dependent methyltransferase</fullName>
    </submittedName>
</protein>
<feature type="region of interest" description="Disordered" evidence="2">
    <location>
        <begin position="1"/>
        <end position="41"/>
    </location>
</feature>
<dbReference type="GO" id="GO:0032259">
    <property type="term" value="P:methylation"/>
    <property type="evidence" value="ECO:0007669"/>
    <property type="project" value="UniProtKB-KW"/>
</dbReference>
<proteinExistence type="inferred from homology"/>
<organism evidence="3 4">
    <name type="scientific">Lasiosphaeris hirsuta</name>
    <dbReference type="NCBI Taxonomy" id="260670"/>
    <lineage>
        <taxon>Eukaryota</taxon>
        <taxon>Fungi</taxon>
        <taxon>Dikarya</taxon>
        <taxon>Ascomycota</taxon>
        <taxon>Pezizomycotina</taxon>
        <taxon>Sordariomycetes</taxon>
        <taxon>Sordariomycetidae</taxon>
        <taxon>Sordariales</taxon>
        <taxon>Lasiosphaeriaceae</taxon>
        <taxon>Lasiosphaeris</taxon>
    </lineage>
</organism>
<dbReference type="Pfam" id="PF13489">
    <property type="entry name" value="Methyltransf_23"/>
    <property type="match status" value="1"/>
</dbReference>
<dbReference type="CDD" id="cd02440">
    <property type="entry name" value="AdoMet_MTases"/>
    <property type="match status" value="1"/>
</dbReference>
<evidence type="ECO:0000313" key="3">
    <source>
        <dbReference type="EMBL" id="KAK0720966.1"/>
    </source>
</evidence>
<feature type="compositionally biased region" description="Low complexity" evidence="2">
    <location>
        <begin position="1"/>
        <end position="13"/>
    </location>
</feature>
<dbReference type="PANTHER" id="PTHR43591">
    <property type="entry name" value="METHYLTRANSFERASE"/>
    <property type="match status" value="1"/>
</dbReference>
<comment type="similarity">
    <text evidence="1">Belongs to the methyltransferase superfamily. LaeA methyltransferase family.</text>
</comment>
<comment type="caution">
    <text evidence="3">The sequence shown here is derived from an EMBL/GenBank/DDBJ whole genome shotgun (WGS) entry which is preliminary data.</text>
</comment>
<keyword evidence="4" id="KW-1185">Reference proteome</keyword>
<evidence type="ECO:0000256" key="1">
    <source>
        <dbReference type="ARBA" id="ARBA00038158"/>
    </source>
</evidence>
<keyword evidence="3" id="KW-0489">Methyltransferase</keyword>
<keyword evidence="3" id="KW-0808">Transferase</keyword>
<evidence type="ECO:0000256" key="2">
    <source>
        <dbReference type="SAM" id="MobiDB-lite"/>
    </source>
</evidence>
<accession>A0AA40E1P3</accession>
<name>A0AA40E1P3_9PEZI</name>
<dbReference type="EMBL" id="JAUKUA010000003">
    <property type="protein sequence ID" value="KAK0720966.1"/>
    <property type="molecule type" value="Genomic_DNA"/>
</dbReference>
<dbReference type="Proteomes" id="UP001172102">
    <property type="component" value="Unassembled WGS sequence"/>
</dbReference>
<sequence length="349" mass="39442">MPSPTGSQPQSPGAAIASPEAEDITADPHLGDETDSAAGDEVAESTSSLTDSIFDYRKIHGRTFQSSRTTEYWAPIDNQQVEGLDITHHFLTLLLDDQLFLAPIGDNPQTVLDVGTGTGVWAIDFADQFPSAEVIGFDISPIQPSWVPPNLRFEIDDAQLPWTYKSSLFDFIHIRNLHGGISDWPALYRHAFRCTRTGGYIEHLEFNIRTLSDLAEPDHIYNRWNALFAEAGERMGRTFQIYDQMQSHILDVGYVDVVAKTYKVPIGGWAADKKLKDVGMYTLLFLDQSLEGFALYMLKNVMGWEYPEIQVLVAQMRQGLRQWKKWQPYYEIKLVYGRKPESSRSAVDA</sequence>
<evidence type="ECO:0000313" key="4">
    <source>
        <dbReference type="Proteomes" id="UP001172102"/>
    </source>
</evidence>
<dbReference type="Gene3D" id="3.40.50.150">
    <property type="entry name" value="Vaccinia Virus protein VP39"/>
    <property type="match status" value="1"/>
</dbReference>
<dbReference type="PANTHER" id="PTHR43591:SF10">
    <property type="entry name" value="ABC TRANSMEMBRANE TYPE-1 DOMAIN-CONTAINING PROTEIN-RELATED"/>
    <property type="match status" value="1"/>
</dbReference>
<gene>
    <name evidence="3" type="ORF">B0H67DRAFT_577819</name>
</gene>
<reference evidence="3" key="1">
    <citation type="submission" date="2023-06" db="EMBL/GenBank/DDBJ databases">
        <title>Genome-scale phylogeny and comparative genomics of the fungal order Sordariales.</title>
        <authorList>
            <consortium name="Lawrence Berkeley National Laboratory"/>
            <person name="Hensen N."/>
            <person name="Bonometti L."/>
            <person name="Westerberg I."/>
            <person name="Brannstrom I.O."/>
            <person name="Guillou S."/>
            <person name="Cros-Aarteil S."/>
            <person name="Calhoun S."/>
            <person name="Haridas S."/>
            <person name="Kuo A."/>
            <person name="Mondo S."/>
            <person name="Pangilinan J."/>
            <person name="Riley R."/>
            <person name="Labutti K."/>
            <person name="Andreopoulos B."/>
            <person name="Lipzen A."/>
            <person name="Chen C."/>
            <person name="Yanf M."/>
            <person name="Daum C."/>
            <person name="Ng V."/>
            <person name="Clum A."/>
            <person name="Steindorff A."/>
            <person name="Ohm R."/>
            <person name="Martin F."/>
            <person name="Silar P."/>
            <person name="Natvig D."/>
            <person name="Lalanne C."/>
            <person name="Gautier V."/>
            <person name="Ament-Velasquez S.L."/>
            <person name="Kruys A."/>
            <person name="Hutchinson M.I."/>
            <person name="Powell A.J."/>
            <person name="Barry K."/>
            <person name="Miller A.N."/>
            <person name="Grigoriev I.V."/>
            <person name="Debuchy R."/>
            <person name="Gladieux P."/>
            <person name="Thoren M.H."/>
            <person name="Johannesson H."/>
        </authorList>
    </citation>
    <scope>NUCLEOTIDE SEQUENCE</scope>
    <source>
        <strain evidence="3">SMH4607-1</strain>
    </source>
</reference>